<dbReference type="Gene3D" id="3.40.1440.10">
    <property type="entry name" value="GIY-YIG endonuclease"/>
    <property type="match status" value="1"/>
</dbReference>
<dbReference type="InterPro" id="IPR000305">
    <property type="entry name" value="GIY-YIG_endonuc"/>
</dbReference>
<accession>A0A1I5T9Y7</accession>
<evidence type="ECO:0000313" key="3">
    <source>
        <dbReference type="Proteomes" id="UP000199586"/>
    </source>
</evidence>
<feature type="domain" description="GIY-YIG" evidence="1">
    <location>
        <begin position="51"/>
        <end position="130"/>
    </location>
</feature>
<dbReference type="Proteomes" id="UP000199586">
    <property type="component" value="Unassembled WGS sequence"/>
</dbReference>
<dbReference type="AlphaFoldDB" id="A0A1I5T9Y7"/>
<name>A0A1I5T9Y7_9SPHN</name>
<dbReference type="Pfam" id="PF01541">
    <property type="entry name" value="GIY-YIG"/>
    <property type="match status" value="1"/>
</dbReference>
<dbReference type="SMART" id="SM00465">
    <property type="entry name" value="GIYc"/>
    <property type="match status" value="1"/>
</dbReference>
<sequence>MLARQPKREDLQKAIKVARRDRAERLLTREISWSPDGTVELVLTREFMVPDDAGVYLIHDLRGILYVGQSRKLRQRFAQHDRLRRNRLLHLAMSRPVGIMRFSWRLVADEEERSAFERELVATLQPVCNRQLLDTPLT</sequence>
<dbReference type="STRING" id="634430.SAMN04488241_107167"/>
<evidence type="ECO:0000259" key="1">
    <source>
        <dbReference type="PROSITE" id="PS50164"/>
    </source>
</evidence>
<organism evidence="2 3">
    <name type="scientific">Sphingomonas rubra</name>
    <dbReference type="NCBI Taxonomy" id="634430"/>
    <lineage>
        <taxon>Bacteria</taxon>
        <taxon>Pseudomonadati</taxon>
        <taxon>Pseudomonadota</taxon>
        <taxon>Alphaproteobacteria</taxon>
        <taxon>Sphingomonadales</taxon>
        <taxon>Sphingomonadaceae</taxon>
        <taxon>Sphingomonas</taxon>
    </lineage>
</organism>
<protein>
    <submittedName>
        <fullName evidence="2">GIY-YIG catalytic domain-containing protein</fullName>
    </submittedName>
</protein>
<dbReference type="EMBL" id="FOXP01000007">
    <property type="protein sequence ID" value="SFP79855.1"/>
    <property type="molecule type" value="Genomic_DNA"/>
</dbReference>
<gene>
    <name evidence="2" type="ORF">SAMN04488241_107167</name>
</gene>
<dbReference type="RefSeq" id="WP_093333570.1">
    <property type="nucleotide sequence ID" value="NZ_FOXP01000007.1"/>
</dbReference>
<reference evidence="2 3" key="1">
    <citation type="submission" date="2016-10" db="EMBL/GenBank/DDBJ databases">
        <authorList>
            <person name="de Groot N.N."/>
        </authorList>
    </citation>
    <scope>NUCLEOTIDE SEQUENCE [LARGE SCALE GENOMIC DNA]</scope>
    <source>
        <strain evidence="2 3">CGMCC 1.9113</strain>
    </source>
</reference>
<proteinExistence type="predicted"/>
<keyword evidence="3" id="KW-1185">Reference proteome</keyword>
<evidence type="ECO:0000313" key="2">
    <source>
        <dbReference type="EMBL" id="SFP79855.1"/>
    </source>
</evidence>
<dbReference type="PROSITE" id="PS50164">
    <property type="entry name" value="GIY_YIG"/>
    <property type="match status" value="1"/>
</dbReference>
<dbReference type="InterPro" id="IPR035901">
    <property type="entry name" value="GIY-YIG_endonuc_sf"/>
</dbReference>
<dbReference type="SUPFAM" id="SSF82771">
    <property type="entry name" value="GIY-YIG endonuclease"/>
    <property type="match status" value="1"/>
</dbReference>